<organism evidence="5 6">
    <name type="scientific">Venatoribacter cucullus</name>
    <dbReference type="NCBI Taxonomy" id="2661630"/>
    <lineage>
        <taxon>Bacteria</taxon>
        <taxon>Pseudomonadati</taxon>
        <taxon>Pseudomonadota</taxon>
        <taxon>Gammaproteobacteria</taxon>
        <taxon>Oceanospirillales</taxon>
        <taxon>Oceanospirillaceae</taxon>
        <taxon>Venatoribacter</taxon>
    </lineage>
</organism>
<dbReference type="GO" id="GO:0120010">
    <property type="term" value="P:intermembrane phospholipid transfer"/>
    <property type="evidence" value="ECO:0007669"/>
    <property type="project" value="TreeGrafter"/>
</dbReference>
<dbReference type="InterPro" id="IPR007428">
    <property type="entry name" value="MlaA"/>
</dbReference>
<dbReference type="Proteomes" id="UP000596074">
    <property type="component" value="Chromosome"/>
</dbReference>
<feature type="region of interest" description="Disordered" evidence="3">
    <location>
        <begin position="225"/>
        <end position="250"/>
    </location>
</feature>
<dbReference type="PANTHER" id="PTHR30035">
    <property type="entry name" value="LIPOPROTEIN VACJ-RELATED"/>
    <property type="match status" value="1"/>
</dbReference>
<evidence type="ECO:0000313" key="6">
    <source>
        <dbReference type="Proteomes" id="UP000596074"/>
    </source>
</evidence>
<keyword evidence="5" id="KW-0449">Lipoprotein</keyword>
<feature type="signal peptide" evidence="4">
    <location>
        <begin position="1"/>
        <end position="16"/>
    </location>
</feature>
<dbReference type="PANTHER" id="PTHR30035:SF3">
    <property type="entry name" value="INTERMEMBRANE PHOSPHOLIPID TRANSPORT SYSTEM LIPOPROTEIN MLAA"/>
    <property type="match status" value="1"/>
</dbReference>
<reference evidence="5 6" key="1">
    <citation type="submission" date="2019-11" db="EMBL/GenBank/DDBJ databases">
        <title>Venatorbacter sp. nov. a predator of Campylobacter and other Gram-negative bacteria.</title>
        <authorList>
            <person name="Saeedi A."/>
            <person name="Cummings N.J."/>
            <person name="Connerton I.F."/>
            <person name="Connerton P.L."/>
        </authorList>
    </citation>
    <scope>NUCLEOTIDE SEQUENCE [LARGE SCALE GENOMIC DNA]</scope>
    <source>
        <strain evidence="5">XL5</strain>
    </source>
</reference>
<keyword evidence="2 4" id="KW-0732">Signal</keyword>
<proteinExistence type="inferred from homology"/>
<evidence type="ECO:0000313" key="5">
    <source>
        <dbReference type="EMBL" id="QQD24214.1"/>
    </source>
</evidence>
<dbReference type="PRINTS" id="PR01805">
    <property type="entry name" value="VACJLIPOPROT"/>
</dbReference>
<evidence type="ECO:0000256" key="3">
    <source>
        <dbReference type="SAM" id="MobiDB-lite"/>
    </source>
</evidence>
<sequence>MRVLTLLLLVILPVAAQSEETNPDPWEGFNRKMFAFNESLDRYVAKPLAQGYQAVTPEPVDRSVTHFFANLNDVVVIVNDLAQLKFGQALSDTARVLVNSTVGFFGIFDVASHIGLPKHNEDFGQTLGYWGVGSGPYLVLPVLGPSNVRDLTGRGVEYTANLSYVQLGTTAQGWGASALYLADVRADLLASESLISGDRYTFIRSFYFQRREFLINDGVMEDDFGDDDWDSWEDEENWDDESQENEGSDE</sequence>
<dbReference type="GO" id="GO:0016020">
    <property type="term" value="C:membrane"/>
    <property type="evidence" value="ECO:0007669"/>
    <property type="project" value="InterPro"/>
</dbReference>
<dbReference type="AlphaFoldDB" id="A0A9X7V235"/>
<accession>A0A9X7V235</accession>
<evidence type="ECO:0000256" key="1">
    <source>
        <dbReference type="ARBA" id="ARBA00010634"/>
    </source>
</evidence>
<dbReference type="KEGG" id="vcw:GJQ55_06865"/>
<keyword evidence="6" id="KW-1185">Reference proteome</keyword>
<evidence type="ECO:0000256" key="2">
    <source>
        <dbReference type="ARBA" id="ARBA00022729"/>
    </source>
</evidence>
<comment type="similarity">
    <text evidence="1">Belongs to the MlaA family.</text>
</comment>
<protein>
    <submittedName>
        <fullName evidence="5">VacJ family lipoprotein</fullName>
    </submittedName>
</protein>
<dbReference type="RefSeq" id="WP_228344252.1">
    <property type="nucleotide sequence ID" value="NZ_CP046056.1"/>
</dbReference>
<evidence type="ECO:0000256" key="4">
    <source>
        <dbReference type="SAM" id="SignalP"/>
    </source>
</evidence>
<feature type="chain" id="PRO_5040746581" evidence="4">
    <location>
        <begin position="17"/>
        <end position="250"/>
    </location>
</feature>
<gene>
    <name evidence="5" type="ORF">GJQ55_06865</name>
</gene>
<name>A0A9X7V235_9GAMM</name>
<dbReference type="Pfam" id="PF04333">
    <property type="entry name" value="MlaA"/>
    <property type="match status" value="1"/>
</dbReference>
<dbReference type="EMBL" id="CP046056">
    <property type="protein sequence ID" value="QQD24214.1"/>
    <property type="molecule type" value="Genomic_DNA"/>
</dbReference>